<keyword evidence="6 10" id="KW-0479">Metal-binding</keyword>
<dbReference type="PANTHER" id="PTHR43434">
    <property type="entry name" value="PHOSPHOGLYCOLATE PHOSPHATASE"/>
    <property type="match status" value="1"/>
</dbReference>
<dbReference type="InterPro" id="IPR006439">
    <property type="entry name" value="HAD-SF_hydro_IA"/>
</dbReference>
<dbReference type="NCBIfam" id="TIGR01549">
    <property type="entry name" value="HAD-SF-IA-v1"/>
    <property type="match status" value="1"/>
</dbReference>
<keyword evidence="12" id="KW-1185">Reference proteome</keyword>
<evidence type="ECO:0000256" key="10">
    <source>
        <dbReference type="HAMAP-Rule" id="MF_00495"/>
    </source>
</evidence>
<comment type="similarity">
    <text evidence="4 10">Belongs to the HAD-like hydrolase superfamily. CbbY/CbbZ/Gph/YieH family.</text>
</comment>
<evidence type="ECO:0000256" key="8">
    <source>
        <dbReference type="ARBA" id="ARBA00022842"/>
    </source>
</evidence>
<dbReference type="PANTHER" id="PTHR43434:SF1">
    <property type="entry name" value="PHOSPHOGLYCOLATE PHOSPHATASE"/>
    <property type="match status" value="1"/>
</dbReference>
<sequence length="228" mass="24791">MTVQLNASAPFPARVVLLDLDGTLIDTAPDLAGAANHVLRKLGREPAEMSVIRGFIGNGVRELMRRALSIQQEPSENELDAAMVDFSQYYGAHLLDHSQIYPGVRDTLKALQAQGRELVCITNKAQAFTLPILQQLDLYDYFGLVLSGDSLPKKKPDPLPLLHAAGHFHQPVSDCLLVGDSRNDTQAARAATMPVACVTYGYHGDEPVQALHPDAVLDNMSELLDILA</sequence>
<comment type="catalytic activity">
    <reaction evidence="1 10">
        <text>2-phosphoglycolate + H2O = glycolate + phosphate</text>
        <dbReference type="Rhea" id="RHEA:14369"/>
        <dbReference type="ChEBI" id="CHEBI:15377"/>
        <dbReference type="ChEBI" id="CHEBI:29805"/>
        <dbReference type="ChEBI" id="CHEBI:43474"/>
        <dbReference type="ChEBI" id="CHEBI:58033"/>
        <dbReference type="EC" id="3.1.3.18"/>
    </reaction>
</comment>
<evidence type="ECO:0000313" key="11">
    <source>
        <dbReference type="EMBL" id="PKY11047.1"/>
    </source>
</evidence>
<dbReference type="EC" id="3.1.3.18" evidence="5 10"/>
<dbReference type="GO" id="GO:0046295">
    <property type="term" value="P:glycolate biosynthetic process"/>
    <property type="evidence" value="ECO:0007669"/>
    <property type="project" value="UniProtKB-UniRule"/>
</dbReference>
<dbReference type="FunFam" id="3.40.50.1000:FF:000022">
    <property type="entry name" value="Phosphoglycolate phosphatase"/>
    <property type="match status" value="1"/>
</dbReference>
<keyword evidence="9 10" id="KW-0119">Carbohydrate metabolism</keyword>
<dbReference type="SFLD" id="SFLDG01129">
    <property type="entry name" value="C1.5:_HAD__Beta-PGM__Phosphata"/>
    <property type="match status" value="1"/>
</dbReference>
<feature type="binding site" evidence="10">
    <location>
        <position position="19"/>
    </location>
    <ligand>
        <name>Mg(2+)</name>
        <dbReference type="ChEBI" id="CHEBI:18420"/>
    </ligand>
</feature>
<dbReference type="NCBIfam" id="NF009695">
    <property type="entry name" value="PRK13222.1-2"/>
    <property type="match status" value="1"/>
</dbReference>
<evidence type="ECO:0000256" key="9">
    <source>
        <dbReference type="ARBA" id="ARBA00023277"/>
    </source>
</evidence>
<evidence type="ECO:0000256" key="5">
    <source>
        <dbReference type="ARBA" id="ARBA00013078"/>
    </source>
</evidence>
<reference evidence="11 12" key="1">
    <citation type="submission" date="2017-03" db="EMBL/GenBank/DDBJ databases">
        <title>Draft genime sequence of the acidophilic sulfur-oxidizing bacterium Acidithiobacillus sp. SH, isolated from seawater.</title>
        <authorList>
            <person name="Sharmin S."/>
            <person name="Tokuhisa M."/>
            <person name="Kanao T."/>
            <person name="Kamimura K."/>
        </authorList>
    </citation>
    <scope>NUCLEOTIDE SEQUENCE [LARGE SCALE GENOMIC DNA]</scope>
    <source>
        <strain evidence="11 12">SH</strain>
    </source>
</reference>
<accession>A0A2I1DMF6</accession>
<dbReference type="NCBIfam" id="TIGR01449">
    <property type="entry name" value="PGP_bact"/>
    <property type="match status" value="1"/>
</dbReference>
<comment type="caution">
    <text evidence="11">The sequence shown here is derived from an EMBL/GenBank/DDBJ whole genome shotgun (WGS) entry which is preliminary data.</text>
</comment>
<evidence type="ECO:0000256" key="3">
    <source>
        <dbReference type="ARBA" id="ARBA00004818"/>
    </source>
</evidence>
<keyword evidence="8 10" id="KW-0460">Magnesium</keyword>
<dbReference type="AlphaFoldDB" id="A0A2I1DMF6"/>
<proteinExistence type="inferred from homology"/>
<dbReference type="SFLD" id="SFLDG01135">
    <property type="entry name" value="C1.5.6:_HAD__Beta-PGM__Phospha"/>
    <property type="match status" value="1"/>
</dbReference>
<dbReference type="HAMAP" id="MF_00495">
    <property type="entry name" value="GPH_hydrolase_bact"/>
    <property type="match status" value="1"/>
</dbReference>
<dbReference type="GO" id="GO:0046872">
    <property type="term" value="F:metal ion binding"/>
    <property type="evidence" value="ECO:0007669"/>
    <property type="project" value="UniProtKB-KW"/>
</dbReference>
<dbReference type="InterPro" id="IPR037512">
    <property type="entry name" value="PGPase_prok"/>
</dbReference>
<evidence type="ECO:0000256" key="7">
    <source>
        <dbReference type="ARBA" id="ARBA00022801"/>
    </source>
</evidence>
<dbReference type="GO" id="GO:0006281">
    <property type="term" value="P:DNA repair"/>
    <property type="evidence" value="ECO:0007669"/>
    <property type="project" value="TreeGrafter"/>
</dbReference>
<dbReference type="UniPathway" id="UPA00865">
    <property type="reaction ID" value="UER00834"/>
</dbReference>
<evidence type="ECO:0000313" key="12">
    <source>
        <dbReference type="Proteomes" id="UP000234329"/>
    </source>
</evidence>
<dbReference type="CDD" id="cd16417">
    <property type="entry name" value="HAD_PGPase"/>
    <property type="match status" value="1"/>
</dbReference>
<dbReference type="SUPFAM" id="SSF56784">
    <property type="entry name" value="HAD-like"/>
    <property type="match status" value="1"/>
</dbReference>
<gene>
    <name evidence="11" type="ORF">B1757_06450</name>
</gene>
<evidence type="ECO:0000256" key="6">
    <source>
        <dbReference type="ARBA" id="ARBA00022723"/>
    </source>
</evidence>
<dbReference type="InterPro" id="IPR050155">
    <property type="entry name" value="HAD-like_hydrolase_sf"/>
</dbReference>
<dbReference type="OrthoDB" id="9807630at2"/>
<comment type="function">
    <text evidence="10">Specifically catalyzes the dephosphorylation of 2-phosphoglycolate. Is involved in the dissimilation of the intracellular 2-phosphoglycolate formed during the DNA repair of 3'-phosphoglycolate ends, a major class of DNA lesions induced by oxidative stress.</text>
</comment>
<comment type="pathway">
    <text evidence="3 10">Organic acid metabolism; glycolate biosynthesis; glycolate from 2-phosphoglycolate: step 1/1.</text>
</comment>
<dbReference type="Proteomes" id="UP000234329">
    <property type="component" value="Unassembled WGS sequence"/>
</dbReference>
<organism evidence="11 12">
    <name type="scientific">Acidithiobacillus marinus</name>
    <dbReference type="NCBI Taxonomy" id="187490"/>
    <lineage>
        <taxon>Bacteria</taxon>
        <taxon>Pseudomonadati</taxon>
        <taxon>Pseudomonadota</taxon>
        <taxon>Acidithiobacillia</taxon>
        <taxon>Acidithiobacillales</taxon>
        <taxon>Acidithiobacillaceae</taxon>
        <taxon>Acidithiobacillus</taxon>
    </lineage>
</organism>
<dbReference type="InParanoid" id="A0A2I1DMF6"/>
<evidence type="ECO:0000256" key="1">
    <source>
        <dbReference type="ARBA" id="ARBA00000830"/>
    </source>
</evidence>
<dbReference type="GO" id="GO:0008967">
    <property type="term" value="F:phosphoglycolate phosphatase activity"/>
    <property type="evidence" value="ECO:0007669"/>
    <property type="project" value="UniProtKB-UniRule"/>
</dbReference>
<dbReference type="NCBIfam" id="TIGR01509">
    <property type="entry name" value="HAD-SF-IA-v3"/>
    <property type="match status" value="1"/>
</dbReference>
<comment type="cofactor">
    <cofactor evidence="2 10">
        <name>Mg(2+)</name>
        <dbReference type="ChEBI" id="CHEBI:18420"/>
    </cofactor>
</comment>
<feature type="active site" description="Nucleophile" evidence="10">
    <location>
        <position position="19"/>
    </location>
</feature>
<dbReference type="InterPro" id="IPR041492">
    <property type="entry name" value="HAD_2"/>
</dbReference>
<dbReference type="InterPro" id="IPR023214">
    <property type="entry name" value="HAD_sf"/>
</dbReference>
<evidence type="ECO:0000256" key="2">
    <source>
        <dbReference type="ARBA" id="ARBA00001946"/>
    </source>
</evidence>
<dbReference type="InterPro" id="IPR036412">
    <property type="entry name" value="HAD-like_sf"/>
</dbReference>
<protein>
    <recommendedName>
        <fullName evidence="5 10">Phosphoglycolate phosphatase</fullName>
        <shortName evidence="10">PGP</shortName>
        <shortName evidence="10">PGPase</shortName>
        <ecNumber evidence="5 10">3.1.3.18</ecNumber>
    </recommendedName>
</protein>
<evidence type="ECO:0000256" key="4">
    <source>
        <dbReference type="ARBA" id="ARBA00006171"/>
    </source>
</evidence>
<dbReference type="Pfam" id="PF13419">
    <property type="entry name" value="HAD_2"/>
    <property type="match status" value="1"/>
</dbReference>
<dbReference type="EMBL" id="MXAV01000026">
    <property type="protein sequence ID" value="PKY11047.1"/>
    <property type="molecule type" value="Genomic_DNA"/>
</dbReference>
<dbReference type="Gene3D" id="1.10.150.240">
    <property type="entry name" value="Putative phosphatase, domain 2"/>
    <property type="match status" value="1"/>
</dbReference>
<dbReference type="FunCoup" id="A0A2I1DMF6">
    <property type="interactions" value="451"/>
</dbReference>
<keyword evidence="7 10" id="KW-0378">Hydrolase</keyword>
<dbReference type="SFLD" id="SFLDS00003">
    <property type="entry name" value="Haloacid_Dehalogenase"/>
    <property type="match status" value="1"/>
</dbReference>
<feature type="binding site" evidence="10">
    <location>
        <position position="21"/>
    </location>
    <ligand>
        <name>Mg(2+)</name>
        <dbReference type="ChEBI" id="CHEBI:18420"/>
    </ligand>
</feature>
<dbReference type="GO" id="GO:0005975">
    <property type="term" value="P:carbohydrate metabolic process"/>
    <property type="evidence" value="ECO:0007669"/>
    <property type="project" value="InterPro"/>
</dbReference>
<dbReference type="RefSeq" id="WP_101537542.1">
    <property type="nucleotide sequence ID" value="NZ_MXAV01000026.1"/>
</dbReference>
<dbReference type="Gene3D" id="3.40.50.1000">
    <property type="entry name" value="HAD superfamily/HAD-like"/>
    <property type="match status" value="1"/>
</dbReference>
<dbReference type="GO" id="GO:0005829">
    <property type="term" value="C:cytosol"/>
    <property type="evidence" value="ECO:0007669"/>
    <property type="project" value="TreeGrafter"/>
</dbReference>
<dbReference type="InterPro" id="IPR023198">
    <property type="entry name" value="PGP-like_dom2"/>
</dbReference>
<name>A0A2I1DMF6_9PROT</name>
<feature type="binding site" evidence="10">
    <location>
        <position position="180"/>
    </location>
    <ligand>
        <name>Mg(2+)</name>
        <dbReference type="ChEBI" id="CHEBI:18420"/>
    </ligand>
</feature>